<dbReference type="Pfam" id="PF00685">
    <property type="entry name" value="Sulfotransfer_1"/>
    <property type="match status" value="1"/>
</dbReference>
<comment type="similarity">
    <text evidence="1">Belongs to the sulfotransferase 1 family.</text>
</comment>
<feature type="domain" description="Sulfotransferase" evidence="3">
    <location>
        <begin position="15"/>
        <end position="261"/>
    </location>
</feature>
<proteinExistence type="inferred from homology"/>
<sequence>MNDSTRWQGFALRPGDIVISAPSKCGTTWMQMICALLIFRTPALPGPLTSLSPWLDMCLRPVDEVSGTLAAQRHRRFIKTHTPLDGLPWRSDVTYLVVGRDPRDVAVSMNHHRRNLDAEVIHRLLPGSGRAASRPPGDRERVLQWFQDSLPGLVHHLGQAWERRDDPAVLLAHHADLTRDLDGEMRRIADRLGIAVPEREWPALVAAAGFDAMRSRAGELAPDEQLGLFTSNEAFFRSGRSGQWRDLLTDDDQAAYDMAVRALAAPGCVDWLHHGSTIRS</sequence>
<evidence type="ECO:0000313" key="4">
    <source>
        <dbReference type="EMBL" id="MBB4742430.1"/>
    </source>
</evidence>
<dbReference type="Gene3D" id="3.40.50.300">
    <property type="entry name" value="P-loop containing nucleotide triphosphate hydrolases"/>
    <property type="match status" value="1"/>
</dbReference>
<reference evidence="4 5" key="1">
    <citation type="submission" date="2020-08" db="EMBL/GenBank/DDBJ databases">
        <title>Sequencing the genomes of 1000 actinobacteria strains.</title>
        <authorList>
            <person name="Klenk H.-P."/>
        </authorList>
    </citation>
    <scope>NUCLEOTIDE SEQUENCE [LARGE SCALE GENOMIC DNA]</scope>
    <source>
        <strain evidence="4 5">DSM 45809</strain>
    </source>
</reference>
<evidence type="ECO:0000259" key="3">
    <source>
        <dbReference type="Pfam" id="PF00685"/>
    </source>
</evidence>
<dbReference type="Proteomes" id="UP000546162">
    <property type="component" value="Unassembled WGS sequence"/>
</dbReference>
<organism evidence="4 5">
    <name type="scientific">Actinoplanes octamycinicus</name>
    <dbReference type="NCBI Taxonomy" id="135948"/>
    <lineage>
        <taxon>Bacteria</taxon>
        <taxon>Bacillati</taxon>
        <taxon>Actinomycetota</taxon>
        <taxon>Actinomycetes</taxon>
        <taxon>Micromonosporales</taxon>
        <taxon>Micromonosporaceae</taxon>
        <taxon>Actinoplanes</taxon>
    </lineage>
</organism>
<gene>
    <name evidence="4" type="ORF">BJY16_005889</name>
</gene>
<evidence type="ECO:0000256" key="2">
    <source>
        <dbReference type="ARBA" id="ARBA00022679"/>
    </source>
</evidence>
<keyword evidence="2" id="KW-0808">Transferase</keyword>
<evidence type="ECO:0000256" key="1">
    <source>
        <dbReference type="ARBA" id="ARBA00005771"/>
    </source>
</evidence>
<evidence type="ECO:0000313" key="5">
    <source>
        <dbReference type="Proteomes" id="UP000546162"/>
    </source>
</evidence>
<dbReference type="AlphaFoldDB" id="A0A7W7H1T4"/>
<dbReference type="PANTHER" id="PTHR11783">
    <property type="entry name" value="SULFOTRANSFERASE SULT"/>
    <property type="match status" value="1"/>
</dbReference>
<name>A0A7W7H1T4_9ACTN</name>
<dbReference type="EMBL" id="JACHNB010000001">
    <property type="protein sequence ID" value="MBB4742430.1"/>
    <property type="molecule type" value="Genomic_DNA"/>
</dbReference>
<dbReference type="InterPro" id="IPR027417">
    <property type="entry name" value="P-loop_NTPase"/>
</dbReference>
<dbReference type="RefSeq" id="WP_239177911.1">
    <property type="nucleotide sequence ID" value="NZ_BAABFG010000005.1"/>
</dbReference>
<dbReference type="InterPro" id="IPR000863">
    <property type="entry name" value="Sulfotransferase_dom"/>
</dbReference>
<keyword evidence="5" id="KW-1185">Reference proteome</keyword>
<protein>
    <recommendedName>
        <fullName evidence="3">Sulfotransferase domain-containing protein</fullName>
    </recommendedName>
</protein>
<dbReference type="GO" id="GO:0008146">
    <property type="term" value="F:sulfotransferase activity"/>
    <property type="evidence" value="ECO:0007669"/>
    <property type="project" value="InterPro"/>
</dbReference>
<comment type="caution">
    <text evidence="4">The sequence shown here is derived from an EMBL/GenBank/DDBJ whole genome shotgun (WGS) entry which is preliminary data.</text>
</comment>
<dbReference type="SUPFAM" id="SSF52540">
    <property type="entry name" value="P-loop containing nucleoside triphosphate hydrolases"/>
    <property type="match status" value="1"/>
</dbReference>
<accession>A0A7W7H1T4</accession>